<dbReference type="GO" id="GO:0004481">
    <property type="term" value="F:methylene-fatty-acyl-phospholipid synthase activity"/>
    <property type="evidence" value="ECO:0007669"/>
    <property type="project" value="UniProtKB-EC"/>
</dbReference>
<dbReference type="CDD" id="cd02440">
    <property type="entry name" value="AdoMet_MTases"/>
    <property type="match status" value="1"/>
</dbReference>
<dbReference type="InterPro" id="IPR015507">
    <property type="entry name" value="rRNA-MeTfrase_E"/>
</dbReference>
<evidence type="ECO:0000256" key="3">
    <source>
        <dbReference type="ARBA" id="ARBA00022603"/>
    </source>
</evidence>
<name>A0ABR3Q911_9TREE</name>
<protein>
    <recommendedName>
        <fullName evidence="6">rRNA methyltransferase 2, mitochondrial</fullName>
    </recommendedName>
</protein>
<evidence type="ECO:0000313" key="8">
    <source>
        <dbReference type="EMBL" id="KAL1410977.1"/>
    </source>
</evidence>
<keyword evidence="5" id="KW-0949">S-adenosyl-L-methionine</keyword>
<dbReference type="GeneID" id="95982963"/>
<evidence type="ECO:0000313" key="9">
    <source>
        <dbReference type="Proteomes" id="UP001565368"/>
    </source>
</evidence>
<keyword evidence="4 8" id="KW-0808">Transferase</keyword>
<evidence type="ECO:0000256" key="1">
    <source>
        <dbReference type="ARBA" id="ARBA00009258"/>
    </source>
</evidence>
<keyword evidence="9" id="KW-1185">Reference proteome</keyword>
<dbReference type="InterPro" id="IPR029063">
    <property type="entry name" value="SAM-dependent_MTases_sf"/>
</dbReference>
<evidence type="ECO:0000256" key="4">
    <source>
        <dbReference type="ARBA" id="ARBA00022679"/>
    </source>
</evidence>
<dbReference type="RefSeq" id="XP_069210921.1">
    <property type="nucleotide sequence ID" value="XM_069350535.1"/>
</dbReference>
<dbReference type="EMBL" id="JBBXJM010000002">
    <property type="protein sequence ID" value="KAL1410977.1"/>
    <property type="molecule type" value="Genomic_DNA"/>
</dbReference>
<dbReference type="PANTHER" id="PTHR10920:SF18">
    <property type="entry name" value="RRNA METHYLTRANSFERASE 2, MITOCHONDRIAL"/>
    <property type="match status" value="1"/>
</dbReference>
<dbReference type="InterPro" id="IPR050082">
    <property type="entry name" value="RNA_methyltr_RlmE"/>
</dbReference>
<dbReference type="Pfam" id="PF01728">
    <property type="entry name" value="FtsJ"/>
    <property type="match status" value="1"/>
</dbReference>
<dbReference type="Gene3D" id="3.40.50.150">
    <property type="entry name" value="Vaccinia Virus protein VP39"/>
    <property type="match status" value="1"/>
</dbReference>
<dbReference type="Proteomes" id="UP001565368">
    <property type="component" value="Unassembled WGS sequence"/>
</dbReference>
<dbReference type="InterPro" id="IPR002877">
    <property type="entry name" value="RNA_MeTrfase_FtsJ_dom"/>
</dbReference>
<accession>A0ABR3Q911</accession>
<comment type="caution">
    <text evidence="8">The sequence shown here is derived from an EMBL/GenBank/DDBJ whole genome shotgun (WGS) entry which is preliminary data.</text>
</comment>
<keyword evidence="3 8" id="KW-0489">Methyltransferase</keyword>
<organism evidence="8 9">
    <name type="scientific">Vanrija albida</name>
    <dbReference type="NCBI Taxonomy" id="181172"/>
    <lineage>
        <taxon>Eukaryota</taxon>
        <taxon>Fungi</taxon>
        <taxon>Dikarya</taxon>
        <taxon>Basidiomycota</taxon>
        <taxon>Agaricomycotina</taxon>
        <taxon>Tremellomycetes</taxon>
        <taxon>Trichosporonales</taxon>
        <taxon>Trichosporonaceae</taxon>
        <taxon>Vanrija</taxon>
    </lineage>
</organism>
<feature type="domain" description="Ribosomal RNA methyltransferase FtsJ" evidence="7">
    <location>
        <begin position="40"/>
        <end position="230"/>
    </location>
</feature>
<comment type="similarity">
    <text evidence="1">Belongs to the class I-like SAM-binding methyltransferase superfamily. RNA methyltransferase RlmE family.</text>
</comment>
<sequence>MRAALTALKASSSSKQWLARQARDPFVRARAGDAGTAKAYRARSGFKLDELARKHPALLGGRAVVDLGAAPGGWSQVAERAIRHRHGVVVAVDLLPMDAMPGVSVVTGDFFAPDVQDKVHALLAAGDRYERGTADTVLSDMMAAMSGNRVRDVQASLDLVGAATEFAHLVLRPADGDYAGGSLVMKFFHHPDLVAFKKEQLDPCFAKVVTDKPKASRSESSEAYFVCLGYKGRVGDGS</sequence>
<evidence type="ECO:0000259" key="7">
    <source>
        <dbReference type="Pfam" id="PF01728"/>
    </source>
</evidence>
<evidence type="ECO:0000256" key="5">
    <source>
        <dbReference type="ARBA" id="ARBA00022691"/>
    </source>
</evidence>
<evidence type="ECO:0000256" key="6">
    <source>
        <dbReference type="ARBA" id="ARBA00041184"/>
    </source>
</evidence>
<dbReference type="PIRSF" id="PIRSF005461">
    <property type="entry name" value="23S_rRNA_mtase"/>
    <property type="match status" value="1"/>
</dbReference>
<evidence type="ECO:0000256" key="2">
    <source>
        <dbReference type="ARBA" id="ARBA00022552"/>
    </source>
</evidence>
<gene>
    <name evidence="8" type="primary">MRM2</name>
    <name evidence="8" type="ORF">Q8F55_001920</name>
</gene>
<dbReference type="SUPFAM" id="SSF53335">
    <property type="entry name" value="S-adenosyl-L-methionine-dependent methyltransferases"/>
    <property type="match status" value="1"/>
</dbReference>
<reference evidence="8 9" key="1">
    <citation type="submission" date="2023-08" db="EMBL/GenBank/DDBJ databases">
        <title>Annotated Genome Sequence of Vanrija albida AlHP1.</title>
        <authorList>
            <person name="Herzog R."/>
        </authorList>
    </citation>
    <scope>NUCLEOTIDE SEQUENCE [LARGE SCALE GENOMIC DNA]</scope>
    <source>
        <strain evidence="8 9">AlHP1</strain>
    </source>
</reference>
<dbReference type="GO" id="GO:0032259">
    <property type="term" value="P:methylation"/>
    <property type="evidence" value="ECO:0007669"/>
    <property type="project" value="UniProtKB-KW"/>
</dbReference>
<proteinExistence type="inferred from homology"/>
<dbReference type="HAMAP" id="MF_01547">
    <property type="entry name" value="RNA_methyltr_E"/>
    <property type="match status" value="1"/>
</dbReference>
<keyword evidence="2" id="KW-0698">rRNA processing</keyword>
<dbReference type="PANTHER" id="PTHR10920">
    <property type="entry name" value="RIBOSOMAL RNA METHYLTRANSFERASE"/>
    <property type="match status" value="1"/>
</dbReference>